<accession>A0ABW1REL3</accession>
<sequence>MKKQSASLLLSACLFLSVLLLLTQGYLQVYERQMRTLQLAKENYQVESLIALAQARQAEGEKAMWYNFNIGRVYLTERQAQVKLNTQTQVITQTLSTVTK</sequence>
<evidence type="ECO:0008006" key="3">
    <source>
        <dbReference type="Google" id="ProtNLM"/>
    </source>
</evidence>
<keyword evidence="2" id="KW-1185">Reference proteome</keyword>
<organism evidence="1 2">
    <name type="scientific">Loigolactobacillus jiayinensis</name>
    <dbReference type="NCBI Taxonomy" id="2486016"/>
    <lineage>
        <taxon>Bacteria</taxon>
        <taxon>Bacillati</taxon>
        <taxon>Bacillota</taxon>
        <taxon>Bacilli</taxon>
        <taxon>Lactobacillales</taxon>
        <taxon>Lactobacillaceae</taxon>
        <taxon>Loigolactobacillus</taxon>
    </lineage>
</organism>
<dbReference type="RefSeq" id="WP_125551616.1">
    <property type="nucleotide sequence ID" value="NZ_JBHSSL010000035.1"/>
</dbReference>
<dbReference type="Proteomes" id="UP001596289">
    <property type="component" value="Unassembled WGS sequence"/>
</dbReference>
<name>A0ABW1REL3_9LACO</name>
<protein>
    <recommendedName>
        <fullName evidence="3">Cell division protein FtsL</fullName>
    </recommendedName>
</protein>
<evidence type="ECO:0000313" key="1">
    <source>
        <dbReference type="EMBL" id="MFC6170234.1"/>
    </source>
</evidence>
<proteinExistence type="predicted"/>
<dbReference type="EMBL" id="JBHSSL010000035">
    <property type="protein sequence ID" value="MFC6170234.1"/>
    <property type="molecule type" value="Genomic_DNA"/>
</dbReference>
<evidence type="ECO:0000313" key="2">
    <source>
        <dbReference type="Proteomes" id="UP001596289"/>
    </source>
</evidence>
<comment type="caution">
    <text evidence="1">The sequence shown here is derived from an EMBL/GenBank/DDBJ whole genome shotgun (WGS) entry which is preliminary data.</text>
</comment>
<gene>
    <name evidence="1" type="ORF">ACFQGP_06535</name>
</gene>
<reference evidence="2" key="1">
    <citation type="journal article" date="2019" name="Int. J. Syst. Evol. Microbiol.">
        <title>The Global Catalogue of Microorganisms (GCM) 10K type strain sequencing project: providing services to taxonomists for standard genome sequencing and annotation.</title>
        <authorList>
            <consortium name="The Broad Institute Genomics Platform"/>
            <consortium name="The Broad Institute Genome Sequencing Center for Infectious Disease"/>
            <person name="Wu L."/>
            <person name="Ma J."/>
        </authorList>
    </citation>
    <scope>NUCLEOTIDE SEQUENCE [LARGE SCALE GENOMIC DNA]</scope>
    <source>
        <strain evidence="2">CCM 8904</strain>
    </source>
</reference>